<dbReference type="RefSeq" id="WP_079777211.1">
    <property type="nucleotide sequence ID" value="NZ_DADWZK010000020.1"/>
</dbReference>
<sequence>MKKRLPAYLYQYKLSDEQRNLNNTAHNAFWLLTLISSYTPDKSTVYLSFHRATSIAQQEEIHITPARFYQAIDKLINTNIIMRTEFKYQ</sequence>
<dbReference type="AlphaFoldDB" id="A0A379XLZ0"/>
<organism evidence="1 2">
    <name type="scientific">Salmonella enterica subsp. indica</name>
    <dbReference type="NCBI Taxonomy" id="59207"/>
    <lineage>
        <taxon>Bacteria</taxon>
        <taxon>Pseudomonadati</taxon>
        <taxon>Pseudomonadota</taxon>
        <taxon>Gammaproteobacteria</taxon>
        <taxon>Enterobacterales</taxon>
        <taxon>Enterobacteriaceae</taxon>
        <taxon>Salmonella</taxon>
    </lineage>
</organism>
<protein>
    <submittedName>
        <fullName evidence="1">Uncharacterized protein</fullName>
    </submittedName>
</protein>
<proteinExistence type="predicted"/>
<name>A0A379XLZ0_SALER</name>
<evidence type="ECO:0000313" key="1">
    <source>
        <dbReference type="EMBL" id="SUI01523.1"/>
    </source>
</evidence>
<gene>
    <name evidence="1" type="ORF">NCTC12420_01228</name>
</gene>
<reference evidence="1 2" key="1">
    <citation type="submission" date="2018-06" db="EMBL/GenBank/DDBJ databases">
        <authorList>
            <consortium name="Pathogen Informatics"/>
            <person name="Doyle S."/>
        </authorList>
    </citation>
    <scope>NUCLEOTIDE SEQUENCE [LARGE SCALE GENOMIC DNA]</scope>
    <source>
        <strain evidence="1 2">NCTC12420</strain>
    </source>
</reference>
<dbReference type="EMBL" id="UGYB01000001">
    <property type="protein sequence ID" value="SUI01523.1"/>
    <property type="molecule type" value="Genomic_DNA"/>
</dbReference>
<dbReference type="Proteomes" id="UP000254220">
    <property type="component" value="Unassembled WGS sequence"/>
</dbReference>
<evidence type="ECO:0000313" key="2">
    <source>
        <dbReference type="Proteomes" id="UP000254220"/>
    </source>
</evidence>
<accession>A0A379XLZ0</accession>